<keyword evidence="2" id="KW-1185">Reference proteome</keyword>
<reference evidence="1" key="1">
    <citation type="submission" date="2024-09" db="EMBL/GenBank/DDBJ databases">
        <title>Black Yeasts Isolated from many extreme environments.</title>
        <authorList>
            <person name="Coleine C."/>
            <person name="Stajich J.E."/>
            <person name="Selbmann L."/>
        </authorList>
    </citation>
    <scope>NUCLEOTIDE SEQUENCE</scope>
    <source>
        <strain evidence="1">CCFEE 5737</strain>
    </source>
</reference>
<protein>
    <submittedName>
        <fullName evidence="1">Uncharacterized protein</fullName>
    </submittedName>
</protein>
<accession>A0ACC3D756</accession>
<sequence length="728" mass="82448">MAGSAAAKIKSLLQKKEKEKSDAEQLDAWLKEMRFIRTHRAFMLETAAPRYNRFEVVALAHRSGKITLRDATIAQVSAAFSGSSIEVSFRLIRDAVEAVQGGNALFAVNYVRDKLKVQPAFVNVARFRLQTYIPDADVARSIFQGTFNRGATLWKHKQQELMPESWYDLAWIAICSGQPRIMIERSWDSTDPDLPSNQIDMTTTPARQYLLNTTRAEQALDVVHRNSVIDQYSVQQFRLVFALLGNYSISNDQIMRCFELTELDFDLAIHEGQIRWLQSLNPNVSWTVINHTLHRCRWEMRMETSSHRKGMFRAFHRARKIWAALPSTHELEKAGAASEVEEGAWMPSTQAFRSLNYETRSPPDVGRNTHIVAVCGINDALNDEASPMISGWILSDFYLWLHVTKGMAKSEKWLCCDDPEKLLEKYCHGDRARIEQRTSAHGDRWPVKVQSSWDRGYLHGDPYEDQKVVLDRDNVNDVRARLTDGGRGVALRDRFLADLEATCTTASAKNDPVLVMIFAHGITDGSIPGGVQLGISSKSVDMSELLSPQMLSDVTRKFPDLQITLFMTSCFSGHWVVHPSFGLEKPPAIMVGAHEDEETFSWPMSQSQRHYGGIWTSAALQELMRNPTPDSDSLQTLPTVIDAPPADQRTYLGLQYRAIRTIRYFDDIERSGASHGSTPIFDQNNLFDSMYERTGFDMTDFKSNYDALPTVPARDPDPRRDRKACPPG</sequence>
<evidence type="ECO:0000313" key="1">
    <source>
        <dbReference type="EMBL" id="KAK3062955.1"/>
    </source>
</evidence>
<proteinExistence type="predicted"/>
<comment type="caution">
    <text evidence="1">The sequence shown here is derived from an EMBL/GenBank/DDBJ whole genome shotgun (WGS) entry which is preliminary data.</text>
</comment>
<organism evidence="1 2">
    <name type="scientific">Coniosporium uncinatum</name>
    <dbReference type="NCBI Taxonomy" id="93489"/>
    <lineage>
        <taxon>Eukaryota</taxon>
        <taxon>Fungi</taxon>
        <taxon>Dikarya</taxon>
        <taxon>Ascomycota</taxon>
        <taxon>Pezizomycotina</taxon>
        <taxon>Dothideomycetes</taxon>
        <taxon>Dothideomycetes incertae sedis</taxon>
        <taxon>Coniosporium</taxon>
    </lineage>
</organism>
<evidence type="ECO:0000313" key="2">
    <source>
        <dbReference type="Proteomes" id="UP001186974"/>
    </source>
</evidence>
<dbReference type="EMBL" id="JAWDJW010007057">
    <property type="protein sequence ID" value="KAK3062955.1"/>
    <property type="molecule type" value="Genomic_DNA"/>
</dbReference>
<name>A0ACC3D756_9PEZI</name>
<dbReference type="Proteomes" id="UP001186974">
    <property type="component" value="Unassembled WGS sequence"/>
</dbReference>
<gene>
    <name evidence="1" type="ORF">LTS18_003036</name>
</gene>
<feature type="non-terminal residue" evidence="1">
    <location>
        <position position="728"/>
    </location>
</feature>